<dbReference type="Gene3D" id="1.20.120.140">
    <property type="entry name" value="Signal recognition particle SRP54, nucleotide-binding domain"/>
    <property type="match status" value="1"/>
</dbReference>
<evidence type="ECO:0000256" key="3">
    <source>
        <dbReference type="ARBA" id="ARBA00022741"/>
    </source>
</evidence>
<comment type="subcellular location">
    <subcellularLocation>
        <location evidence="10">Cytoplasm</location>
    </subcellularLocation>
    <text evidence="10">The SRP-RNC complex is targeted to the cytoplasmic membrane.</text>
</comment>
<feature type="binding site" evidence="10">
    <location>
        <begin position="107"/>
        <end position="114"/>
    </location>
    <ligand>
        <name>GTP</name>
        <dbReference type="ChEBI" id="CHEBI:37565"/>
    </ligand>
</feature>
<reference evidence="12 13" key="1">
    <citation type="submission" date="2017-10" db="EMBL/GenBank/DDBJ databases">
        <title>Nyctiphanis sp. nov., isolated from the stomach of the euphausiid Nyctiphanes simplex (Hansen, 1911) in the Gulf of California.</title>
        <authorList>
            <person name="Gomez-Gil B."/>
            <person name="Aguilar-Mendez M."/>
            <person name="Lopez-Cortes A."/>
            <person name="Gomez-Gutierrez J."/>
            <person name="Roque A."/>
            <person name="Lang E."/>
            <person name="Gonzalez-Castillo A."/>
        </authorList>
    </citation>
    <scope>NUCLEOTIDE SEQUENCE [LARGE SCALE GENOMIC DNA]</scope>
    <source>
        <strain evidence="12 13">CAIM 600</strain>
    </source>
</reference>
<keyword evidence="6 10" id="KW-0342">GTP-binding</keyword>
<comment type="caution">
    <text evidence="12">The sequence shown here is derived from an EMBL/GenBank/DDBJ whole genome shotgun (WGS) entry which is preliminary data.</text>
</comment>
<dbReference type="GO" id="GO:0006614">
    <property type="term" value="P:SRP-dependent cotranslational protein targeting to membrane"/>
    <property type="evidence" value="ECO:0007669"/>
    <property type="project" value="InterPro"/>
</dbReference>
<dbReference type="GO" id="GO:0003924">
    <property type="term" value="F:GTPase activity"/>
    <property type="evidence" value="ECO:0007669"/>
    <property type="project" value="UniProtKB-UniRule"/>
</dbReference>
<dbReference type="CDD" id="cd18539">
    <property type="entry name" value="SRP_G"/>
    <property type="match status" value="1"/>
</dbReference>
<evidence type="ECO:0000259" key="11">
    <source>
        <dbReference type="PROSITE" id="PS00300"/>
    </source>
</evidence>
<dbReference type="PANTHER" id="PTHR11564">
    <property type="entry name" value="SIGNAL RECOGNITION PARTICLE 54K PROTEIN SRP54"/>
    <property type="match status" value="1"/>
</dbReference>
<evidence type="ECO:0000256" key="9">
    <source>
        <dbReference type="ARBA" id="ARBA00048027"/>
    </source>
</evidence>
<evidence type="ECO:0000256" key="6">
    <source>
        <dbReference type="ARBA" id="ARBA00023134"/>
    </source>
</evidence>
<keyword evidence="3 10" id="KW-0547">Nucleotide-binding</keyword>
<dbReference type="SUPFAM" id="SSF47446">
    <property type="entry name" value="Signal peptide-binding domain"/>
    <property type="match status" value="1"/>
</dbReference>
<keyword evidence="2 10" id="KW-0963">Cytoplasm</keyword>
<evidence type="ECO:0000256" key="2">
    <source>
        <dbReference type="ARBA" id="ARBA00022490"/>
    </source>
</evidence>
<dbReference type="HAMAP" id="MF_00306">
    <property type="entry name" value="SRP54"/>
    <property type="match status" value="1"/>
</dbReference>
<dbReference type="InterPro" id="IPR013822">
    <property type="entry name" value="Signal_recog_particl_SRP54_hlx"/>
</dbReference>
<dbReference type="GO" id="GO:0008312">
    <property type="term" value="F:7S RNA binding"/>
    <property type="evidence" value="ECO:0007669"/>
    <property type="project" value="InterPro"/>
</dbReference>
<dbReference type="Pfam" id="PF02978">
    <property type="entry name" value="SRP_SPB"/>
    <property type="match status" value="1"/>
</dbReference>
<dbReference type="Pfam" id="PF00448">
    <property type="entry name" value="SRP54"/>
    <property type="match status" value="1"/>
</dbReference>
<dbReference type="OrthoDB" id="9804720at2"/>
<evidence type="ECO:0000256" key="5">
    <source>
        <dbReference type="ARBA" id="ARBA00022884"/>
    </source>
</evidence>
<dbReference type="EMBL" id="PEIB01000041">
    <property type="protein sequence ID" value="RXJ71040.1"/>
    <property type="molecule type" value="Genomic_DNA"/>
</dbReference>
<dbReference type="Pfam" id="PF02881">
    <property type="entry name" value="SRP54_N"/>
    <property type="match status" value="1"/>
</dbReference>
<dbReference type="Proteomes" id="UP000290287">
    <property type="component" value="Unassembled WGS sequence"/>
</dbReference>
<dbReference type="AlphaFoldDB" id="A0A4Q0YK02"/>
<dbReference type="GO" id="GO:0005525">
    <property type="term" value="F:GTP binding"/>
    <property type="evidence" value="ECO:0007669"/>
    <property type="project" value="UniProtKB-UniRule"/>
</dbReference>
<dbReference type="FunFam" id="1.10.260.30:FF:000001">
    <property type="entry name" value="Signal recognition particle protein"/>
    <property type="match status" value="1"/>
</dbReference>
<keyword evidence="13" id="KW-1185">Reference proteome</keyword>
<accession>A0A4Q0YK02</accession>
<evidence type="ECO:0000256" key="10">
    <source>
        <dbReference type="HAMAP-Rule" id="MF_00306"/>
    </source>
</evidence>
<keyword evidence="8 10" id="KW-0687">Ribonucleoprotein</keyword>
<dbReference type="InterPro" id="IPR003593">
    <property type="entry name" value="AAA+_ATPase"/>
</dbReference>
<comment type="subunit">
    <text evidence="10">Part of the signal recognition particle protein translocation system, which is composed of SRP and FtsY. SRP is a ribonucleoprotein composed of Ffh and a 4.5S RNA molecule.</text>
</comment>
<feature type="binding site" evidence="10">
    <location>
        <begin position="190"/>
        <end position="194"/>
    </location>
    <ligand>
        <name>GTP</name>
        <dbReference type="ChEBI" id="CHEBI:37565"/>
    </ligand>
</feature>
<dbReference type="RefSeq" id="WP_129124008.1">
    <property type="nucleotide sequence ID" value="NZ_PEIB01000041.1"/>
</dbReference>
<keyword evidence="5 10" id="KW-0694">RNA-binding</keyword>
<dbReference type="InterPro" id="IPR022941">
    <property type="entry name" value="SRP54"/>
</dbReference>
<dbReference type="SUPFAM" id="SSF52540">
    <property type="entry name" value="P-loop containing nucleoside triphosphate hydrolases"/>
    <property type="match status" value="1"/>
</dbReference>
<protein>
    <recommendedName>
        <fullName evidence="10">Signal recognition particle protein</fullName>
        <ecNumber evidence="10">3.6.5.4</ecNumber>
    </recommendedName>
    <alternativeName>
        <fullName evidence="10">Fifty-four homolog</fullName>
    </alternativeName>
</protein>
<dbReference type="PROSITE" id="PS00300">
    <property type="entry name" value="SRP54"/>
    <property type="match status" value="1"/>
</dbReference>
<dbReference type="NCBIfam" id="TIGR00959">
    <property type="entry name" value="ffh"/>
    <property type="match status" value="1"/>
</dbReference>
<evidence type="ECO:0000256" key="4">
    <source>
        <dbReference type="ARBA" id="ARBA00022801"/>
    </source>
</evidence>
<dbReference type="PANTHER" id="PTHR11564:SF5">
    <property type="entry name" value="SIGNAL RECOGNITION PARTICLE SUBUNIT SRP54"/>
    <property type="match status" value="1"/>
</dbReference>
<dbReference type="InterPro" id="IPR027417">
    <property type="entry name" value="P-loop_NTPase"/>
</dbReference>
<proteinExistence type="inferred from homology"/>
<keyword evidence="4 10" id="KW-0378">Hydrolase</keyword>
<dbReference type="GO" id="GO:0048500">
    <property type="term" value="C:signal recognition particle"/>
    <property type="evidence" value="ECO:0007669"/>
    <property type="project" value="UniProtKB-UniRule"/>
</dbReference>
<evidence type="ECO:0000313" key="13">
    <source>
        <dbReference type="Proteomes" id="UP000290287"/>
    </source>
</evidence>
<evidence type="ECO:0000313" key="12">
    <source>
        <dbReference type="EMBL" id="RXJ71040.1"/>
    </source>
</evidence>
<feature type="domain" description="SRP54-type proteins GTP-binding" evidence="11">
    <location>
        <begin position="269"/>
        <end position="282"/>
    </location>
</feature>
<gene>
    <name evidence="10" type="primary">ffh</name>
    <name evidence="12" type="ORF">CS022_21795</name>
</gene>
<dbReference type="InterPro" id="IPR036891">
    <property type="entry name" value="Signal_recog_part_SRP54_M_sf"/>
</dbReference>
<name>A0A4Q0YK02_9GAMM</name>
<organism evidence="12 13">
    <name type="scientific">Veronia nyctiphanis</name>
    <dbReference type="NCBI Taxonomy" id="1278244"/>
    <lineage>
        <taxon>Bacteria</taxon>
        <taxon>Pseudomonadati</taxon>
        <taxon>Pseudomonadota</taxon>
        <taxon>Gammaproteobacteria</taxon>
        <taxon>Vibrionales</taxon>
        <taxon>Vibrionaceae</taxon>
        <taxon>Veronia</taxon>
    </lineage>
</organism>
<dbReference type="InterPro" id="IPR042101">
    <property type="entry name" value="SRP54_N_sf"/>
</dbReference>
<sequence length="454" mass="49903">MFDNLTERLSRTLKNVSGRGRLTEDNIKETLREVRMALLEADVALPVVREFVKRVKEAAVGIEVSKSLTPGQEFIKIVQKELEAVMGESNSALDLTCQPPAVVLMAGLQGAGKTTSVGKLGKMLCETEKKKVLVVSADVYRPAAIKQLETLANDVGIDFFPSTPDQKPVDIAKAAIEHGKLKFYDVVIVDTAGRLHVDGEMMDEIKDVHATINPVETLFVVDAMTGQDAANTAKAFNDALPLTGVVLTKVDGDARGGAALSVRHITGKPIKFLGVGEKTDALEPFHPDRVASRILGMGDMLSLIEDIERNVDKDKAEALAKKFKNKKGFDLQDFHDQLQQMKNMGGMMGMLDKLPGMSNLPEDVKDKVDDKMFVQMEAIINSMTLKERARPDLIKGSRKKRIAAGSGTQVQDVNRLLKQFTQMQKMMKKMQKGGMKNMMRNMKGMMPGGGMFPR</sequence>
<evidence type="ECO:0000256" key="8">
    <source>
        <dbReference type="ARBA" id="ARBA00023274"/>
    </source>
</evidence>
<comment type="function">
    <text evidence="10">Involved in targeting and insertion of nascent membrane proteins into the cytoplasmic membrane. Binds to the hydrophobic signal sequence of the ribosome-nascent chain (RNC) as it emerges from the ribosomes. The SRP-RNC complex is then targeted to the cytoplasmic membrane where it interacts with the SRP receptor FtsY. Interaction with FtsY leads to the transfer of the RNC complex to the Sec translocase for insertion into the membrane, the hydrolysis of GTP by both Ffh and FtsY, and the dissociation of the SRP-FtsY complex into the individual components.</text>
</comment>
<dbReference type="EC" id="3.6.5.4" evidence="10"/>
<dbReference type="InterPro" id="IPR000897">
    <property type="entry name" value="SRP54_GTPase_dom"/>
</dbReference>
<evidence type="ECO:0000256" key="7">
    <source>
        <dbReference type="ARBA" id="ARBA00023135"/>
    </source>
</evidence>
<dbReference type="InterPro" id="IPR004125">
    <property type="entry name" value="Signal_recog_particle_SRP54_M"/>
</dbReference>
<comment type="similarity">
    <text evidence="1 10">Belongs to the GTP-binding SRP family. SRP54 subfamily.</text>
</comment>
<feature type="binding site" evidence="10">
    <location>
        <begin position="248"/>
        <end position="251"/>
    </location>
    <ligand>
        <name>GTP</name>
        <dbReference type="ChEBI" id="CHEBI:37565"/>
    </ligand>
</feature>
<comment type="domain">
    <text evidence="10">Composed of three domains: the N-terminal N domain, which is responsible for interactions with the ribosome, the central G domain, which binds GTP, and the C-terminal M domain, which binds the RNA and the signal sequence of the RNC.</text>
</comment>
<keyword evidence="7 10" id="KW-0733">Signal recognition particle</keyword>
<dbReference type="SMART" id="SM00382">
    <property type="entry name" value="AAA"/>
    <property type="match status" value="1"/>
</dbReference>
<dbReference type="SMART" id="SM00963">
    <property type="entry name" value="SRP54_N"/>
    <property type="match status" value="1"/>
</dbReference>
<dbReference type="Gene3D" id="3.40.50.300">
    <property type="entry name" value="P-loop containing nucleotide triphosphate hydrolases"/>
    <property type="match status" value="1"/>
</dbReference>
<dbReference type="SMART" id="SM00962">
    <property type="entry name" value="SRP54"/>
    <property type="match status" value="1"/>
</dbReference>
<dbReference type="FunFam" id="3.40.50.300:FF:000022">
    <property type="entry name" value="Signal recognition particle 54 kDa subunit"/>
    <property type="match status" value="1"/>
</dbReference>
<evidence type="ECO:0000256" key="1">
    <source>
        <dbReference type="ARBA" id="ARBA00005450"/>
    </source>
</evidence>
<dbReference type="InterPro" id="IPR004780">
    <property type="entry name" value="SRP"/>
</dbReference>
<dbReference type="Gene3D" id="1.10.260.30">
    <property type="entry name" value="Signal recognition particle, SRP54 subunit, M-domain"/>
    <property type="match status" value="1"/>
</dbReference>
<comment type="catalytic activity">
    <reaction evidence="9 10">
        <text>GTP + H2O = GDP + phosphate + H(+)</text>
        <dbReference type="Rhea" id="RHEA:19669"/>
        <dbReference type="ChEBI" id="CHEBI:15377"/>
        <dbReference type="ChEBI" id="CHEBI:15378"/>
        <dbReference type="ChEBI" id="CHEBI:37565"/>
        <dbReference type="ChEBI" id="CHEBI:43474"/>
        <dbReference type="ChEBI" id="CHEBI:58189"/>
        <dbReference type="EC" id="3.6.5.4"/>
    </reaction>
</comment>